<protein>
    <submittedName>
        <fullName evidence="1">Uncharacterized protein</fullName>
    </submittedName>
</protein>
<accession>A0A392M1A1</accession>
<dbReference type="AlphaFoldDB" id="A0A392M1A1"/>
<sequence>MGVSFFPNCKLFVPTMVRNSCPNRSKHGFMTMALFINAVALQPLNKMALWSASIAIFSTLQERYVFKRNYLFPFGVNVYSPPHIS</sequence>
<reference evidence="1 2" key="1">
    <citation type="journal article" date="2018" name="Front. Plant Sci.">
        <title>Red Clover (Trifolium pratense) and Zigzag Clover (T. medium) - A Picture of Genomic Similarities and Differences.</title>
        <authorList>
            <person name="Dluhosova J."/>
            <person name="Istvanek J."/>
            <person name="Nedelnik J."/>
            <person name="Repkova J."/>
        </authorList>
    </citation>
    <scope>NUCLEOTIDE SEQUENCE [LARGE SCALE GENOMIC DNA]</scope>
    <source>
        <strain evidence="2">cv. 10/8</strain>
        <tissue evidence="1">Leaf</tissue>
    </source>
</reference>
<organism evidence="1 2">
    <name type="scientific">Trifolium medium</name>
    <dbReference type="NCBI Taxonomy" id="97028"/>
    <lineage>
        <taxon>Eukaryota</taxon>
        <taxon>Viridiplantae</taxon>
        <taxon>Streptophyta</taxon>
        <taxon>Embryophyta</taxon>
        <taxon>Tracheophyta</taxon>
        <taxon>Spermatophyta</taxon>
        <taxon>Magnoliopsida</taxon>
        <taxon>eudicotyledons</taxon>
        <taxon>Gunneridae</taxon>
        <taxon>Pentapetalae</taxon>
        <taxon>rosids</taxon>
        <taxon>fabids</taxon>
        <taxon>Fabales</taxon>
        <taxon>Fabaceae</taxon>
        <taxon>Papilionoideae</taxon>
        <taxon>50 kb inversion clade</taxon>
        <taxon>NPAAA clade</taxon>
        <taxon>Hologalegina</taxon>
        <taxon>IRL clade</taxon>
        <taxon>Trifolieae</taxon>
        <taxon>Trifolium</taxon>
    </lineage>
</organism>
<evidence type="ECO:0000313" key="2">
    <source>
        <dbReference type="Proteomes" id="UP000265520"/>
    </source>
</evidence>
<proteinExistence type="predicted"/>
<name>A0A392M1A1_9FABA</name>
<keyword evidence="2" id="KW-1185">Reference proteome</keyword>
<evidence type="ECO:0000313" key="1">
    <source>
        <dbReference type="EMBL" id="MCH81046.1"/>
    </source>
</evidence>
<gene>
    <name evidence="1" type="ORF">A2U01_0001824</name>
</gene>
<dbReference type="Proteomes" id="UP000265520">
    <property type="component" value="Unassembled WGS sequence"/>
</dbReference>
<dbReference type="EMBL" id="LXQA010001809">
    <property type="protein sequence ID" value="MCH81046.1"/>
    <property type="molecule type" value="Genomic_DNA"/>
</dbReference>
<comment type="caution">
    <text evidence="1">The sequence shown here is derived from an EMBL/GenBank/DDBJ whole genome shotgun (WGS) entry which is preliminary data.</text>
</comment>